<protein>
    <submittedName>
        <fullName evidence="2">Uncharacterized protein</fullName>
    </submittedName>
</protein>
<dbReference type="AlphaFoldDB" id="A0A804Q752"/>
<feature type="compositionally biased region" description="Basic residues" evidence="1">
    <location>
        <begin position="111"/>
        <end position="122"/>
    </location>
</feature>
<evidence type="ECO:0000256" key="1">
    <source>
        <dbReference type="SAM" id="MobiDB-lite"/>
    </source>
</evidence>
<feature type="region of interest" description="Disordered" evidence="1">
    <location>
        <begin position="266"/>
        <end position="288"/>
    </location>
</feature>
<feature type="compositionally biased region" description="Basic residues" evidence="1">
    <location>
        <begin position="47"/>
        <end position="58"/>
    </location>
</feature>
<reference evidence="3" key="1">
    <citation type="submission" date="2015-12" db="EMBL/GenBank/DDBJ databases">
        <title>Update maize B73 reference genome by single molecule sequencing technologies.</title>
        <authorList>
            <consortium name="Maize Genome Sequencing Project"/>
            <person name="Ware D."/>
        </authorList>
    </citation>
    <scope>NUCLEOTIDE SEQUENCE [LARGE SCALE GENOMIC DNA]</scope>
    <source>
        <strain evidence="3">cv. B73</strain>
    </source>
</reference>
<proteinExistence type="predicted"/>
<sequence>MSRAHAAQRGSAGRPRAIGTPRPRRAGAGAGAGHAEAGAHTPGAPSRGRRATPRRRGLRREGAGTVRRGRGTARAEAGPCHGRAGLNGAAPRKGRRGERGEEEGGLPQPRAGRRAAVRRRASRTGETCMRGRGEREREVLGVGVADGRGPQVGKAAVVPTVARTARVGGGGGRLGRAPGWATRLAGPQGEGEGEKGKKDISGALWDEDNFVISLEEGHYAAYIKDHPKDVDYLNRPIENYMPMQIIFGSGVATVTSEFVDCSNLTGKGKTVDKGTPGDSNDSKPKLGKRKRFMTDENVVVFNGMKEAISDVVAAVRESIHAEAAPGIYNDVINCPRFSREALMYALNHMMEHKATSLVFMDMTPDDRDLWLKTFLAKHYHT</sequence>
<dbReference type="PANTHER" id="PTHR47127">
    <property type="entry name" value="10A19I.15"/>
    <property type="match status" value="1"/>
</dbReference>
<dbReference type="Gramene" id="Zm00001eb305080_T001">
    <property type="protein sequence ID" value="Zm00001eb305080_P001"/>
    <property type="gene ID" value="Zm00001eb305080"/>
</dbReference>
<evidence type="ECO:0000313" key="2">
    <source>
        <dbReference type="EnsemblPlants" id="Zm00001eb305080_P001"/>
    </source>
</evidence>
<accession>A0A804Q752</accession>
<keyword evidence="3" id="KW-1185">Reference proteome</keyword>
<feature type="compositionally biased region" description="Low complexity" evidence="1">
    <location>
        <begin position="33"/>
        <end position="46"/>
    </location>
</feature>
<feature type="region of interest" description="Disordered" evidence="1">
    <location>
        <begin position="167"/>
        <end position="200"/>
    </location>
</feature>
<name>A0A804Q752_MAIZE</name>
<feature type="region of interest" description="Disordered" evidence="1">
    <location>
        <begin position="1"/>
        <end position="135"/>
    </location>
</feature>
<dbReference type="InParanoid" id="A0A804Q752"/>
<dbReference type="EnsemblPlants" id="Zm00001eb305080_T001">
    <property type="protein sequence ID" value="Zm00001eb305080_P001"/>
    <property type="gene ID" value="Zm00001eb305080"/>
</dbReference>
<dbReference type="Proteomes" id="UP000007305">
    <property type="component" value="Chromosome 7"/>
</dbReference>
<evidence type="ECO:0000313" key="3">
    <source>
        <dbReference type="Proteomes" id="UP000007305"/>
    </source>
</evidence>
<reference evidence="2" key="2">
    <citation type="submission" date="2019-07" db="EMBL/GenBank/DDBJ databases">
        <authorList>
            <person name="Seetharam A."/>
            <person name="Woodhouse M."/>
            <person name="Cannon E."/>
        </authorList>
    </citation>
    <scope>NUCLEOTIDE SEQUENCE [LARGE SCALE GENOMIC DNA]</scope>
    <source>
        <strain evidence="2">cv. B73</strain>
    </source>
</reference>
<reference evidence="2" key="3">
    <citation type="submission" date="2021-05" db="UniProtKB">
        <authorList>
            <consortium name="EnsemblPlants"/>
        </authorList>
    </citation>
    <scope>IDENTIFICATION</scope>
    <source>
        <strain evidence="2">cv. B73</strain>
    </source>
</reference>
<organism evidence="2 3">
    <name type="scientific">Zea mays</name>
    <name type="common">Maize</name>
    <dbReference type="NCBI Taxonomy" id="4577"/>
    <lineage>
        <taxon>Eukaryota</taxon>
        <taxon>Viridiplantae</taxon>
        <taxon>Streptophyta</taxon>
        <taxon>Embryophyta</taxon>
        <taxon>Tracheophyta</taxon>
        <taxon>Spermatophyta</taxon>
        <taxon>Magnoliopsida</taxon>
        <taxon>Liliopsida</taxon>
        <taxon>Poales</taxon>
        <taxon>Poaceae</taxon>
        <taxon>PACMAD clade</taxon>
        <taxon>Panicoideae</taxon>
        <taxon>Andropogonodae</taxon>
        <taxon>Andropogoneae</taxon>
        <taxon>Tripsacinae</taxon>
        <taxon>Zea</taxon>
    </lineage>
</organism>
<feature type="compositionally biased region" description="Low complexity" evidence="1">
    <location>
        <begin position="12"/>
        <end position="21"/>
    </location>
</feature>